<gene>
    <name evidence="1" type="ORF">AFUS01_LOCUS23388</name>
</gene>
<dbReference type="EMBL" id="CAJVCH010281223">
    <property type="protein sequence ID" value="CAG7784719.1"/>
    <property type="molecule type" value="Genomic_DNA"/>
</dbReference>
<organism evidence="1 2">
    <name type="scientific">Allacma fusca</name>
    <dbReference type="NCBI Taxonomy" id="39272"/>
    <lineage>
        <taxon>Eukaryota</taxon>
        <taxon>Metazoa</taxon>
        <taxon>Ecdysozoa</taxon>
        <taxon>Arthropoda</taxon>
        <taxon>Hexapoda</taxon>
        <taxon>Collembola</taxon>
        <taxon>Symphypleona</taxon>
        <taxon>Sminthuridae</taxon>
        <taxon>Allacma</taxon>
    </lineage>
</organism>
<proteinExistence type="predicted"/>
<name>A0A8J2KH72_9HEXA</name>
<dbReference type="AlphaFoldDB" id="A0A8J2KH72"/>
<reference evidence="1" key="1">
    <citation type="submission" date="2021-06" db="EMBL/GenBank/DDBJ databases">
        <authorList>
            <person name="Hodson N. C."/>
            <person name="Mongue J. A."/>
            <person name="Jaron S. K."/>
        </authorList>
    </citation>
    <scope>NUCLEOTIDE SEQUENCE</scope>
</reference>
<dbReference type="Proteomes" id="UP000708208">
    <property type="component" value="Unassembled WGS sequence"/>
</dbReference>
<evidence type="ECO:0000313" key="2">
    <source>
        <dbReference type="Proteomes" id="UP000708208"/>
    </source>
</evidence>
<feature type="non-terminal residue" evidence="1">
    <location>
        <position position="1"/>
    </location>
</feature>
<evidence type="ECO:0000313" key="1">
    <source>
        <dbReference type="EMBL" id="CAG7784719.1"/>
    </source>
</evidence>
<comment type="caution">
    <text evidence="1">The sequence shown here is derived from an EMBL/GenBank/DDBJ whole genome shotgun (WGS) entry which is preliminary data.</text>
</comment>
<keyword evidence="2" id="KW-1185">Reference proteome</keyword>
<protein>
    <submittedName>
        <fullName evidence="1">Uncharacterized protein</fullName>
    </submittedName>
</protein>
<accession>A0A8J2KH72</accession>
<sequence length="36" mass="4020">MCHIDINKAVDHGKFTTVRVGSPHAQLCLFHILCTI</sequence>